<dbReference type="RefSeq" id="WP_345386500.1">
    <property type="nucleotide sequence ID" value="NZ_BAAAXS010000001.1"/>
</dbReference>
<name>A0ABV5NNJ3_9ACTN</name>
<reference evidence="1 2" key="1">
    <citation type="submission" date="2024-09" db="EMBL/GenBank/DDBJ databases">
        <authorList>
            <person name="Sun Q."/>
            <person name="Mori K."/>
        </authorList>
    </citation>
    <scope>NUCLEOTIDE SEQUENCE [LARGE SCALE GENOMIC DNA]</scope>
    <source>
        <strain evidence="1 2">JCM 3324</strain>
    </source>
</reference>
<gene>
    <name evidence="1" type="ORF">ACFFR3_20350</name>
</gene>
<evidence type="ECO:0000313" key="2">
    <source>
        <dbReference type="Proteomes" id="UP001589568"/>
    </source>
</evidence>
<dbReference type="Proteomes" id="UP001589568">
    <property type="component" value="Unassembled WGS sequence"/>
</dbReference>
<accession>A0ABV5NNJ3</accession>
<protein>
    <submittedName>
        <fullName evidence="1">Uncharacterized protein</fullName>
    </submittedName>
</protein>
<organism evidence="1 2">
    <name type="scientific">Nonomuraea salmonea</name>
    <dbReference type="NCBI Taxonomy" id="46181"/>
    <lineage>
        <taxon>Bacteria</taxon>
        <taxon>Bacillati</taxon>
        <taxon>Actinomycetota</taxon>
        <taxon>Actinomycetes</taxon>
        <taxon>Streptosporangiales</taxon>
        <taxon>Streptosporangiaceae</taxon>
        <taxon>Nonomuraea</taxon>
    </lineage>
</organism>
<sequence length="48" mass="5128">MKARVLLAVAALAMAFGTPPIVLDTLGSLDPPLIEMHTFVQHINILTS</sequence>
<evidence type="ECO:0000313" key="1">
    <source>
        <dbReference type="EMBL" id="MFB9471874.1"/>
    </source>
</evidence>
<keyword evidence="2" id="KW-1185">Reference proteome</keyword>
<proteinExistence type="predicted"/>
<dbReference type="EMBL" id="JBHMCF010000019">
    <property type="protein sequence ID" value="MFB9471874.1"/>
    <property type="molecule type" value="Genomic_DNA"/>
</dbReference>
<comment type="caution">
    <text evidence="1">The sequence shown here is derived from an EMBL/GenBank/DDBJ whole genome shotgun (WGS) entry which is preliminary data.</text>
</comment>